<dbReference type="AlphaFoldDB" id="A0A1F7YF57"/>
<comment type="subcellular location">
    <subcellularLocation>
        <location evidence="1">Cell membrane</location>
        <topology evidence="1">Multi-pass membrane protein</topology>
    </subcellularLocation>
</comment>
<comment type="caution">
    <text evidence="9">The sequence shown here is derived from an EMBL/GenBank/DDBJ whole genome shotgun (WGS) entry which is preliminary data.</text>
</comment>
<dbReference type="PANTHER" id="PTHR21716">
    <property type="entry name" value="TRANSMEMBRANE PROTEIN"/>
    <property type="match status" value="1"/>
</dbReference>
<evidence type="ECO:0000256" key="5">
    <source>
        <dbReference type="ARBA" id="ARBA00022692"/>
    </source>
</evidence>
<evidence type="ECO:0000256" key="4">
    <source>
        <dbReference type="ARBA" id="ARBA00022475"/>
    </source>
</evidence>
<dbReference type="PANTHER" id="PTHR21716:SF53">
    <property type="entry name" value="PERMEASE PERM-RELATED"/>
    <property type="match status" value="1"/>
</dbReference>
<comment type="similarity">
    <text evidence="2">Belongs to the autoinducer-2 exporter (AI-2E) (TC 2.A.86) family.</text>
</comment>
<keyword evidence="4" id="KW-1003">Cell membrane</keyword>
<evidence type="ECO:0000256" key="8">
    <source>
        <dbReference type="SAM" id="Phobius"/>
    </source>
</evidence>
<gene>
    <name evidence="9" type="ORF">A2628_00195</name>
</gene>
<feature type="transmembrane region" description="Helical" evidence="8">
    <location>
        <begin position="12"/>
        <end position="29"/>
    </location>
</feature>
<dbReference type="EMBL" id="MGGL01000017">
    <property type="protein sequence ID" value="OGM25953.1"/>
    <property type="molecule type" value="Genomic_DNA"/>
</dbReference>
<evidence type="ECO:0000256" key="1">
    <source>
        <dbReference type="ARBA" id="ARBA00004651"/>
    </source>
</evidence>
<sequence length="328" mass="36330">MENKVQKVEISHKTIIFTFFFLLFMLFLYSILDVILQFFVSLIIMASFNPIVTRLGRYRIPRAVAVIFVYLIFFLILGIAVYALIPALIEQTTSFVANLPIYLDNLGIPTVVREKVLSEFLVQIGGLPSQIAKTTISIFSNVLGVITVLIFAFYLLIYRNKFDDILTNFLSDEKRREVRRVIDRLETQLGGWARGELLLMFLIGVLTYTGLLLLGIPFALPLAILAGMFEIIPIIGPAISALPAIIIGFGISPVTGIAMASLAFLIQQVENYVFVPKIMQRSVGVNPIVTLLALTIGFKLSGIVGVLISVPVVITAQVLVKEFLTSKA</sequence>
<dbReference type="GO" id="GO:0055085">
    <property type="term" value="P:transmembrane transport"/>
    <property type="evidence" value="ECO:0007669"/>
    <property type="project" value="TreeGrafter"/>
</dbReference>
<feature type="transmembrane region" description="Helical" evidence="8">
    <location>
        <begin position="241"/>
        <end position="266"/>
    </location>
</feature>
<accession>A0A1F7YF57</accession>
<proteinExistence type="inferred from homology"/>
<dbReference type="Proteomes" id="UP000179221">
    <property type="component" value="Unassembled WGS sequence"/>
</dbReference>
<feature type="transmembrane region" description="Helical" evidence="8">
    <location>
        <begin position="136"/>
        <end position="157"/>
    </location>
</feature>
<reference evidence="9 10" key="1">
    <citation type="journal article" date="2016" name="Nat. Commun.">
        <title>Thousands of microbial genomes shed light on interconnected biogeochemical processes in an aquifer system.</title>
        <authorList>
            <person name="Anantharaman K."/>
            <person name="Brown C.T."/>
            <person name="Hug L.A."/>
            <person name="Sharon I."/>
            <person name="Castelle C.J."/>
            <person name="Probst A.J."/>
            <person name="Thomas B.C."/>
            <person name="Singh A."/>
            <person name="Wilkins M.J."/>
            <person name="Karaoz U."/>
            <person name="Brodie E.L."/>
            <person name="Williams K.H."/>
            <person name="Hubbard S.S."/>
            <person name="Banfield J.F."/>
        </authorList>
    </citation>
    <scope>NUCLEOTIDE SEQUENCE [LARGE SCALE GENOMIC DNA]</scope>
</reference>
<keyword evidence="3" id="KW-0813">Transport</keyword>
<feature type="transmembrane region" description="Helical" evidence="8">
    <location>
        <begin position="35"/>
        <end position="52"/>
    </location>
</feature>
<evidence type="ECO:0000256" key="2">
    <source>
        <dbReference type="ARBA" id="ARBA00009773"/>
    </source>
</evidence>
<evidence type="ECO:0008006" key="11">
    <source>
        <dbReference type="Google" id="ProtNLM"/>
    </source>
</evidence>
<evidence type="ECO:0000313" key="9">
    <source>
        <dbReference type="EMBL" id="OGM25953.1"/>
    </source>
</evidence>
<evidence type="ECO:0000256" key="3">
    <source>
        <dbReference type="ARBA" id="ARBA00022448"/>
    </source>
</evidence>
<evidence type="ECO:0000313" key="10">
    <source>
        <dbReference type="Proteomes" id="UP000179221"/>
    </source>
</evidence>
<feature type="transmembrane region" description="Helical" evidence="8">
    <location>
        <begin position="197"/>
        <end position="229"/>
    </location>
</feature>
<evidence type="ECO:0000256" key="7">
    <source>
        <dbReference type="ARBA" id="ARBA00023136"/>
    </source>
</evidence>
<keyword evidence="5 8" id="KW-0812">Transmembrane</keyword>
<organism evidence="9 10">
    <name type="scientific">Candidatus Woesebacteria bacterium RIFCSPHIGHO2_01_FULL_40_22</name>
    <dbReference type="NCBI Taxonomy" id="1802499"/>
    <lineage>
        <taxon>Bacteria</taxon>
        <taxon>Candidatus Woeseibacteriota</taxon>
    </lineage>
</organism>
<dbReference type="Pfam" id="PF01594">
    <property type="entry name" value="AI-2E_transport"/>
    <property type="match status" value="1"/>
</dbReference>
<name>A0A1F7YF57_9BACT</name>
<evidence type="ECO:0000256" key="6">
    <source>
        <dbReference type="ARBA" id="ARBA00022989"/>
    </source>
</evidence>
<keyword evidence="6 8" id="KW-1133">Transmembrane helix</keyword>
<dbReference type="InterPro" id="IPR002549">
    <property type="entry name" value="AI-2E-like"/>
</dbReference>
<feature type="transmembrane region" description="Helical" evidence="8">
    <location>
        <begin position="64"/>
        <end position="85"/>
    </location>
</feature>
<protein>
    <recommendedName>
        <fullName evidence="11">AI-2E family transporter</fullName>
    </recommendedName>
</protein>
<dbReference type="GO" id="GO:0005886">
    <property type="term" value="C:plasma membrane"/>
    <property type="evidence" value="ECO:0007669"/>
    <property type="project" value="UniProtKB-SubCell"/>
</dbReference>
<keyword evidence="7 8" id="KW-0472">Membrane</keyword>